<dbReference type="InterPro" id="IPR011576">
    <property type="entry name" value="Pyridox_Oxase_N"/>
</dbReference>
<sequence>MAIPAVDWEFARRTVQRGVATSLHCAIASRNADGTPHVTPIGSMLLHRDSASGIYFDVFNARLARNVDADPRVTVLAVDSGRAVWARALLRGRFGDSPGVQLTGSVGPARPGTPEEIARFHRVVGPLLHLPGGRAMWGDLPRVRDVRFDTLDRVHLGRMTR</sequence>
<name>A0ABP8JQ83_9ACTN</name>
<proteinExistence type="predicted"/>
<dbReference type="InterPro" id="IPR012349">
    <property type="entry name" value="Split_barrel_FMN-bd"/>
</dbReference>
<reference evidence="3" key="1">
    <citation type="journal article" date="2019" name="Int. J. Syst. Evol. Microbiol.">
        <title>The Global Catalogue of Microorganisms (GCM) 10K type strain sequencing project: providing services to taxonomists for standard genome sequencing and annotation.</title>
        <authorList>
            <consortium name="The Broad Institute Genomics Platform"/>
            <consortium name="The Broad Institute Genome Sequencing Center for Infectious Disease"/>
            <person name="Wu L."/>
            <person name="Ma J."/>
        </authorList>
    </citation>
    <scope>NUCLEOTIDE SEQUENCE [LARGE SCALE GENOMIC DNA]</scope>
    <source>
        <strain evidence="3">JCM 17688</strain>
    </source>
</reference>
<accession>A0ABP8JQ83</accession>
<keyword evidence="3" id="KW-1185">Reference proteome</keyword>
<dbReference type="Proteomes" id="UP001500635">
    <property type="component" value="Unassembled WGS sequence"/>
</dbReference>
<dbReference type="RefSeq" id="WP_344996468.1">
    <property type="nucleotide sequence ID" value="NZ_BAABFR010000038.1"/>
</dbReference>
<organism evidence="2 3">
    <name type="scientific">Tsukamurella soli</name>
    <dbReference type="NCBI Taxonomy" id="644556"/>
    <lineage>
        <taxon>Bacteria</taxon>
        <taxon>Bacillati</taxon>
        <taxon>Actinomycetota</taxon>
        <taxon>Actinomycetes</taxon>
        <taxon>Mycobacteriales</taxon>
        <taxon>Tsukamurellaceae</taxon>
        <taxon>Tsukamurella</taxon>
    </lineage>
</organism>
<dbReference type="EMBL" id="BAABFR010000038">
    <property type="protein sequence ID" value="GAA4394498.1"/>
    <property type="molecule type" value="Genomic_DNA"/>
</dbReference>
<dbReference type="Gene3D" id="2.30.110.10">
    <property type="entry name" value="Electron Transport, Fmn-binding Protein, Chain A"/>
    <property type="match status" value="1"/>
</dbReference>
<dbReference type="Pfam" id="PF01243">
    <property type="entry name" value="PNPOx_N"/>
    <property type="match status" value="1"/>
</dbReference>
<evidence type="ECO:0000313" key="2">
    <source>
        <dbReference type="EMBL" id="GAA4394498.1"/>
    </source>
</evidence>
<comment type="caution">
    <text evidence="2">The sequence shown here is derived from an EMBL/GenBank/DDBJ whole genome shotgun (WGS) entry which is preliminary data.</text>
</comment>
<evidence type="ECO:0000259" key="1">
    <source>
        <dbReference type="Pfam" id="PF01243"/>
    </source>
</evidence>
<evidence type="ECO:0000313" key="3">
    <source>
        <dbReference type="Proteomes" id="UP001500635"/>
    </source>
</evidence>
<feature type="domain" description="Pyridoxamine 5'-phosphate oxidase N-terminal" evidence="1">
    <location>
        <begin position="18"/>
        <end position="107"/>
    </location>
</feature>
<protein>
    <recommendedName>
        <fullName evidence="1">Pyridoxamine 5'-phosphate oxidase N-terminal domain-containing protein</fullName>
    </recommendedName>
</protein>
<dbReference type="SUPFAM" id="SSF50475">
    <property type="entry name" value="FMN-binding split barrel"/>
    <property type="match status" value="1"/>
</dbReference>
<gene>
    <name evidence="2" type="ORF">GCM10023147_26620</name>
</gene>